<accession>A0A9N9QD47</accession>
<evidence type="ECO:0000313" key="3">
    <source>
        <dbReference type="Proteomes" id="UP000701801"/>
    </source>
</evidence>
<reference evidence="2" key="1">
    <citation type="submission" date="2021-07" db="EMBL/GenBank/DDBJ databases">
        <authorList>
            <person name="Durling M."/>
        </authorList>
    </citation>
    <scope>NUCLEOTIDE SEQUENCE</scope>
</reference>
<name>A0A9N9QD47_9HELO</name>
<dbReference type="Proteomes" id="UP000701801">
    <property type="component" value="Unassembled WGS sequence"/>
</dbReference>
<organism evidence="2 3">
    <name type="scientific">Hymenoscyphus albidus</name>
    <dbReference type="NCBI Taxonomy" id="595503"/>
    <lineage>
        <taxon>Eukaryota</taxon>
        <taxon>Fungi</taxon>
        <taxon>Dikarya</taxon>
        <taxon>Ascomycota</taxon>
        <taxon>Pezizomycotina</taxon>
        <taxon>Leotiomycetes</taxon>
        <taxon>Helotiales</taxon>
        <taxon>Helotiaceae</taxon>
        <taxon>Hymenoscyphus</taxon>
    </lineage>
</organism>
<keyword evidence="3" id="KW-1185">Reference proteome</keyword>
<evidence type="ECO:0000313" key="2">
    <source>
        <dbReference type="EMBL" id="CAG8983131.1"/>
    </source>
</evidence>
<gene>
    <name evidence="2" type="ORF">HYALB_00004574</name>
</gene>
<dbReference type="OrthoDB" id="3555024at2759"/>
<feature type="domain" description="2EXR" evidence="1">
    <location>
        <begin position="17"/>
        <end position="40"/>
    </location>
</feature>
<comment type="caution">
    <text evidence="2">The sequence shown here is derived from an EMBL/GenBank/DDBJ whole genome shotgun (WGS) entry which is preliminary data.</text>
</comment>
<proteinExistence type="predicted"/>
<dbReference type="AlphaFoldDB" id="A0A9N9QD47"/>
<dbReference type="EMBL" id="CAJVRM010000714">
    <property type="protein sequence ID" value="CAG8983131.1"/>
    <property type="molecule type" value="Genomic_DNA"/>
</dbReference>
<protein>
    <recommendedName>
        <fullName evidence="1">2EXR domain-containing protein</fullName>
    </recommendedName>
</protein>
<sequence>MSTQSSERNNMDSKQEFKLFPNLPMELRKMIWHFTLEPRLPWRIESVPGGYVIKRYGILDVVVPQMKNLEEIYNVQIPTNEMEDDVPSGQGPMQLFDKLPKGLLEKGYGYDYVSDSLVEDPPRGLFDLAGVKVIEVWGWCPTKEWLKHGYVKDI</sequence>
<dbReference type="InterPro" id="IPR045518">
    <property type="entry name" value="2EXR"/>
</dbReference>
<dbReference type="Pfam" id="PF20150">
    <property type="entry name" value="2EXR"/>
    <property type="match status" value="1"/>
</dbReference>
<evidence type="ECO:0000259" key="1">
    <source>
        <dbReference type="Pfam" id="PF20150"/>
    </source>
</evidence>